<dbReference type="AlphaFoldDB" id="E1QNM4"/>
<reference evidence="2" key="2">
    <citation type="journal article" date="2010" name="Stand. Genomic Sci.">
        <title>Complete genome sequence of Vulcanisaeta distributa type strain (IC-017T).</title>
        <authorList>
            <person name="Mavromatis K."/>
            <person name="Sikorski J."/>
            <person name="Pabst E."/>
            <person name="Teshima H."/>
            <person name="Lapidus A."/>
            <person name="Lucas S."/>
            <person name="Nolan M."/>
            <person name="Glavina Del Rio T."/>
            <person name="Cheng J."/>
            <person name="Bruce D."/>
            <person name="Goodwin L."/>
            <person name="Pitluck S."/>
            <person name="Liolios K."/>
            <person name="Ivanova N."/>
            <person name="Mikhailova N."/>
            <person name="Pati A."/>
            <person name="Chen A."/>
            <person name="Palaniappan K."/>
            <person name="Land M."/>
            <person name="Hauser L."/>
            <person name="Chang Y."/>
            <person name="Jeffries C."/>
            <person name="Rohde M."/>
            <person name="Spring S."/>
            <person name="Goker M."/>
            <person name="Wirth R."/>
            <person name="Woyke T."/>
            <person name="Bristow J."/>
            <person name="Eisen J."/>
            <person name="Markowitz V."/>
            <person name="Hugenholtz P."/>
            <person name="Klenk H."/>
            <person name="Kyrpides N."/>
        </authorList>
    </citation>
    <scope>NUCLEOTIDE SEQUENCE [LARGE SCALE GENOMIC DNA]</scope>
    <source>
        <strain evidence="2">DSM 14429 / JCM 11212 / NBRC 100878 / IC-017</strain>
    </source>
</reference>
<sequence length="103" mass="11695">MSCSVYLDRRAFSRGEPIYITLINLGNTPVMIGSWQIIDANGRVIYSIEPPQITISPSSSFVVVWFQLDNDGKPIDKGRYRVVWQPMVDGSTLECFSEFFDVL</sequence>
<dbReference type="GeneID" id="9752889"/>
<organism evidence="1 2">
    <name type="scientific">Vulcanisaeta distributa (strain DSM 14429 / JCM 11212 / NBRC 100878 / IC-017)</name>
    <dbReference type="NCBI Taxonomy" id="572478"/>
    <lineage>
        <taxon>Archaea</taxon>
        <taxon>Thermoproteota</taxon>
        <taxon>Thermoprotei</taxon>
        <taxon>Thermoproteales</taxon>
        <taxon>Thermoproteaceae</taxon>
        <taxon>Vulcanisaeta</taxon>
    </lineage>
</organism>
<dbReference type="RefSeq" id="WP_013337037.1">
    <property type="nucleotide sequence ID" value="NC_014537.1"/>
</dbReference>
<name>E1QNM4_VULDI</name>
<dbReference type="SUPFAM" id="SSF74853">
    <property type="entry name" value="Lamin A/C globular tail domain"/>
    <property type="match status" value="1"/>
</dbReference>
<evidence type="ECO:0000313" key="1">
    <source>
        <dbReference type="EMBL" id="ADN51312.1"/>
    </source>
</evidence>
<evidence type="ECO:0000313" key="2">
    <source>
        <dbReference type="Proteomes" id="UP000006681"/>
    </source>
</evidence>
<dbReference type="eggNOG" id="arCOG07571">
    <property type="taxonomic scope" value="Archaea"/>
</dbReference>
<dbReference type="InterPro" id="IPR036415">
    <property type="entry name" value="Lamin_tail_dom_sf"/>
</dbReference>
<accession>E1QNM4</accession>
<dbReference type="Proteomes" id="UP000006681">
    <property type="component" value="Chromosome"/>
</dbReference>
<dbReference type="KEGG" id="vdi:Vdis_1940"/>
<dbReference type="EMBL" id="CP002100">
    <property type="protein sequence ID" value="ADN51312.1"/>
    <property type="molecule type" value="Genomic_DNA"/>
</dbReference>
<protein>
    <recommendedName>
        <fullName evidence="3">LTD domain-containing protein</fullName>
    </recommendedName>
</protein>
<evidence type="ECO:0008006" key="3">
    <source>
        <dbReference type="Google" id="ProtNLM"/>
    </source>
</evidence>
<keyword evidence="2" id="KW-1185">Reference proteome</keyword>
<reference evidence="1 2" key="1">
    <citation type="journal article" date="2010" name="Stand. Genomic Sci.">
        <title>Complete genome sequence of Vulcanisaeta distributa type strain (IC-017).</title>
        <authorList>
            <person name="Mavromatis K."/>
            <person name="Sikorski J."/>
            <person name="Pabst E."/>
            <person name="Teshima H."/>
            <person name="Lapidus A."/>
            <person name="Lucas S."/>
            <person name="Nolan M."/>
            <person name="Glavina Del Rio T."/>
            <person name="Cheng J.F."/>
            <person name="Bruce D."/>
            <person name="Goodwin L."/>
            <person name="Pitluck S."/>
            <person name="Liolios K."/>
            <person name="Ivanova N."/>
            <person name="Mikhailova N."/>
            <person name="Pati A."/>
            <person name="Chen A."/>
            <person name="Palaniappan K."/>
            <person name="Land M."/>
            <person name="Hauser L."/>
            <person name="Chang Y.J."/>
            <person name="Jeffries C.D."/>
            <person name="Rohde M."/>
            <person name="Spring S."/>
            <person name="Goker M."/>
            <person name="Wirth R."/>
            <person name="Woyke T."/>
            <person name="Bristow J."/>
            <person name="Eisen J.A."/>
            <person name="Markowitz V."/>
            <person name="Hugenholtz P."/>
            <person name="Klenk H.P."/>
            <person name="Kyrpides N.C."/>
        </authorList>
    </citation>
    <scope>NUCLEOTIDE SEQUENCE [LARGE SCALE GENOMIC DNA]</scope>
    <source>
        <strain evidence="2">DSM 14429 / JCM 11212 / NBRC 100878 / IC-017</strain>
    </source>
</reference>
<dbReference type="HOGENOM" id="CLU_2243691_0_0_2"/>
<proteinExistence type="predicted"/>
<gene>
    <name evidence="1" type="ordered locus">Vdis_1940</name>
</gene>